<dbReference type="InterPro" id="IPR029044">
    <property type="entry name" value="Nucleotide-diphossugar_trans"/>
</dbReference>
<name>A0A8J6AR74_9EUKA</name>
<dbReference type="GO" id="GO:0016779">
    <property type="term" value="F:nucleotidyltransferase activity"/>
    <property type="evidence" value="ECO:0007669"/>
    <property type="project" value="UniProtKB-ARBA"/>
</dbReference>
<evidence type="ECO:0000259" key="6">
    <source>
        <dbReference type="Pfam" id="PF12804"/>
    </source>
</evidence>
<dbReference type="PANTHER" id="PTHR42778:SF1">
    <property type="entry name" value="2-AMINOETHYLPHOSPHONATE--PYRUVATE TRANSAMINASE"/>
    <property type="match status" value="1"/>
</dbReference>
<comment type="caution">
    <text evidence="7">The sequence shown here is derived from an EMBL/GenBank/DDBJ whole genome shotgun (WGS) entry which is preliminary data.</text>
</comment>
<dbReference type="InterPro" id="IPR025877">
    <property type="entry name" value="MobA-like_NTP_Trfase"/>
</dbReference>
<evidence type="ECO:0000313" key="8">
    <source>
        <dbReference type="Proteomes" id="UP000717585"/>
    </source>
</evidence>
<evidence type="ECO:0000256" key="4">
    <source>
        <dbReference type="ARBA" id="ARBA00022898"/>
    </source>
</evidence>
<dbReference type="AlphaFoldDB" id="A0A8J6AR74"/>
<dbReference type="Gene3D" id="3.40.640.10">
    <property type="entry name" value="Type I PLP-dependent aspartate aminotransferase-like (Major domain)"/>
    <property type="match status" value="1"/>
</dbReference>
<dbReference type="InterPro" id="IPR000192">
    <property type="entry name" value="Aminotrans_V_dom"/>
</dbReference>
<feature type="domain" description="MobA-like NTP transferase" evidence="6">
    <location>
        <begin position="387"/>
        <end position="512"/>
    </location>
</feature>
<evidence type="ECO:0000259" key="5">
    <source>
        <dbReference type="Pfam" id="PF00266"/>
    </source>
</evidence>
<organism evidence="7 8">
    <name type="scientific">Carpediemonas membranifera</name>
    <dbReference type="NCBI Taxonomy" id="201153"/>
    <lineage>
        <taxon>Eukaryota</taxon>
        <taxon>Metamonada</taxon>
        <taxon>Carpediemonas-like organisms</taxon>
        <taxon>Carpediemonas</taxon>
    </lineage>
</organism>
<dbReference type="Pfam" id="PF12804">
    <property type="entry name" value="NTP_transf_3"/>
    <property type="match status" value="1"/>
</dbReference>
<dbReference type="Pfam" id="PF00266">
    <property type="entry name" value="Aminotran_5"/>
    <property type="match status" value="1"/>
</dbReference>
<dbReference type="EMBL" id="JAHDYR010000047">
    <property type="protein sequence ID" value="KAG9391873.1"/>
    <property type="molecule type" value="Genomic_DNA"/>
</dbReference>
<keyword evidence="2 7" id="KW-0032">Aminotransferase</keyword>
<dbReference type="Gene3D" id="3.90.550.10">
    <property type="entry name" value="Spore Coat Polysaccharide Biosynthesis Protein SpsA, Chain A"/>
    <property type="match status" value="1"/>
</dbReference>
<comment type="cofactor">
    <cofactor evidence="1">
        <name>pyridoxal 5'-phosphate</name>
        <dbReference type="ChEBI" id="CHEBI:597326"/>
    </cofactor>
</comment>
<sequence length="626" mass="68939">MMNETEGNEQDEQIWNLLCPGPVNMTEVSLNEMSKAMIGHREEEMHKIINDTRKLILQRAFPDGVHPDYDAVILTASGSGAVETMVGSFVRSQEPCENCILLVSNGSFGERWIDMVQCHCSNHVPYRTGWGIPIDQDDVFETAVKLGVKGVFLVHHETSVGVINCFDRLAERLDSAGIALLVDSVSAFGIEDVPMKHISLLAVSANKALCGPPGLAFVIGRKSVFEACHTGASFYLHLQKHYRFMQTLETPFTPAIPLIRGVHVALGVFQKDPDTFVQNVQHRMKRVLRIMNGLGIRPISVLPERHQSRWLITAWYPRSVLADPDAFHESLRSSGFIVYRGKGYLSGVAFQTAVIGEITDDILDRFQTALSKACNTGRWGGPNAIPALILLAGDGDRLEQAKLGHPIAHKSLIDLGHGQTIISRMLSQLQRLRVEGYVSEIHIVVGHAKDAIVAAARDVEPEVIVHDNEDYLSHKTSGSARVALEEMTANQRVVVLDGDVVMDEDVIRRVVTFPKTNLAVSRPAVVGTELPEADAVKVDYDRLTCQLKAIGKDVSGVGEAIGVYQVKTKEAVDTLRRIGDQRWFDDMLWECKEDVCHVLDVTGLPAAGVDVLADIAVARAIVDKEF</sequence>
<feature type="domain" description="Aminotransferase class V" evidence="5">
    <location>
        <begin position="37"/>
        <end position="271"/>
    </location>
</feature>
<dbReference type="PANTHER" id="PTHR42778">
    <property type="entry name" value="2-AMINOETHYLPHOSPHONATE--PYRUVATE TRANSAMINASE"/>
    <property type="match status" value="1"/>
</dbReference>
<dbReference type="InterPro" id="IPR015422">
    <property type="entry name" value="PyrdxlP-dep_Trfase_small"/>
</dbReference>
<dbReference type="Proteomes" id="UP000717585">
    <property type="component" value="Unassembled WGS sequence"/>
</dbReference>
<dbReference type="SUPFAM" id="SSF53383">
    <property type="entry name" value="PLP-dependent transferases"/>
    <property type="match status" value="1"/>
</dbReference>
<evidence type="ECO:0000313" key="7">
    <source>
        <dbReference type="EMBL" id="KAG9391873.1"/>
    </source>
</evidence>
<dbReference type="Gene3D" id="3.90.1150.10">
    <property type="entry name" value="Aspartate Aminotransferase, domain 1"/>
    <property type="match status" value="1"/>
</dbReference>
<dbReference type="OrthoDB" id="7403325at2759"/>
<keyword evidence="4" id="KW-0663">Pyridoxal phosphate</keyword>
<keyword evidence="8" id="KW-1185">Reference proteome</keyword>
<dbReference type="InterPro" id="IPR015424">
    <property type="entry name" value="PyrdxlP-dep_Trfase"/>
</dbReference>
<dbReference type="SUPFAM" id="SSF53448">
    <property type="entry name" value="Nucleotide-diphospho-sugar transferases"/>
    <property type="match status" value="1"/>
</dbReference>
<dbReference type="InterPro" id="IPR015421">
    <property type="entry name" value="PyrdxlP-dep_Trfase_major"/>
</dbReference>
<proteinExistence type="predicted"/>
<protein>
    <submittedName>
        <fullName evidence="7">Aminotransferase class-V</fullName>
    </submittedName>
</protein>
<evidence type="ECO:0000256" key="1">
    <source>
        <dbReference type="ARBA" id="ARBA00001933"/>
    </source>
</evidence>
<evidence type="ECO:0000256" key="2">
    <source>
        <dbReference type="ARBA" id="ARBA00022576"/>
    </source>
</evidence>
<dbReference type="GO" id="GO:0008483">
    <property type="term" value="F:transaminase activity"/>
    <property type="evidence" value="ECO:0007669"/>
    <property type="project" value="UniProtKB-KW"/>
</dbReference>
<accession>A0A8J6AR74</accession>
<evidence type="ECO:0000256" key="3">
    <source>
        <dbReference type="ARBA" id="ARBA00022679"/>
    </source>
</evidence>
<gene>
    <name evidence="7" type="ORF">J8273_6826</name>
</gene>
<reference evidence="7" key="1">
    <citation type="submission" date="2021-05" db="EMBL/GenBank/DDBJ databases">
        <title>A free-living protist that lacks canonical eukaryotic 1 DNA replication and segregation systems.</title>
        <authorList>
            <person name="Salas-Leiva D.E."/>
            <person name="Tromer E.C."/>
            <person name="Curtis B.A."/>
            <person name="Jerlstrom-Hultqvist J."/>
            <person name="Kolisko M."/>
            <person name="Yi Z."/>
            <person name="Salas-Leiva J.S."/>
            <person name="Gallot-Lavallee L."/>
            <person name="Kops G.J.P.L."/>
            <person name="Archibald J.M."/>
            <person name="Simpson A.G.B."/>
            <person name="Roger A.J."/>
        </authorList>
    </citation>
    <scope>NUCLEOTIDE SEQUENCE</scope>
    <source>
        <strain evidence="7">BICM</strain>
    </source>
</reference>
<keyword evidence="3" id="KW-0808">Transferase</keyword>